<evidence type="ECO:0000259" key="3">
    <source>
        <dbReference type="Pfam" id="PF17747"/>
    </source>
</evidence>
<dbReference type="InterPro" id="IPR040458">
    <property type="entry name" value="Vid27"/>
</dbReference>
<dbReference type="Pfam" id="PF17747">
    <property type="entry name" value="VID27_PH"/>
    <property type="match status" value="1"/>
</dbReference>
<dbReference type="AlphaFoldDB" id="W9X940"/>
<dbReference type="SUPFAM" id="SSF50969">
    <property type="entry name" value="YVTN repeat-like/Quinoprotein amine dehydrogenase"/>
    <property type="match status" value="1"/>
</dbReference>
<evidence type="ECO:0000313" key="6">
    <source>
        <dbReference type="Proteomes" id="UP000019471"/>
    </source>
</evidence>
<dbReference type="RefSeq" id="XP_007741994.1">
    <property type="nucleotide sequence ID" value="XM_007743804.1"/>
</dbReference>
<gene>
    <name evidence="5" type="ORF">A1O5_03191</name>
</gene>
<comment type="caution">
    <text evidence="5">The sequence shown here is derived from an EMBL/GenBank/DDBJ whole genome shotgun (WGS) entry which is preliminary data.</text>
</comment>
<sequence>MFMIRNVSKYLFGDASKEVITEIPQGQLYLVRPLSPKGYSELIYKDAVATIRRTGQDHQYQLVIQRAYEEGEEELAEDDEDAGGEGLDKDEKTFLLDQSLHFRSERRSGGETVLAWRDLSGDPGDLYEFVCDASVQEEKIHTFLLAAIDCQFERKYRRSAQKATEAELQEFYFDSDDAIPAASSVSAPLDPKPTSRESAQRMAKDVRTPKTSNQSKARDTGATEAPPAKSAPSSGEVLTKQTGELHLFDFPSGTFVLQDLSVTAVVTDLGGWQYWLQITSSTGREWLGQAIVPDINPVFNFDYLSAIFNHYTDDGSAYSWLLRFKDQAVLENFQEGVMQALWEQLNETKWSKVKDQEREYVLEAFNDMTMNDANEEEGAEEDEEEEEEEEGDRPRSERYDEDESEDDVELDNQDGNVNSQLAVGTKHDRSFVIRGSKIGVFKHLPNKHLEFTTNISKVQTPKGKLFSPTKVMLHQEDQNMVLQDPNNPHSLYRMDLEYGKVVDEWKVHDDIAVSNFAPETKFSQRTSAQPFIGHSKNALFRIDPRVSGNKLVEAQLKQYLSKNDFSAAATTEKGYIALASNKGDVRLYDRLGINAKTQIPALGEAIIGLDVSADGRWVLGTCKTYLILIDSLQKDGKNEGKLGFEKPFAKDSKPQPRRLCLSPNHAAQFQHETGQGISFTRAHFNTGVDSQETSIITSTGPFLVTWSLKKVLDGKKDPYQIKRYAAEVMADNFEFGSDKNVILALPNEVDMVSRKSFKRPTRESIMGPAARISGVGMTPRRCGRQSHLRDEIVNSPY</sequence>
<feature type="domain" description="Vacuolar import/degradation Vid27 C-terminal" evidence="2">
    <location>
        <begin position="417"/>
        <end position="769"/>
    </location>
</feature>
<keyword evidence="6" id="KW-1185">Reference proteome</keyword>
<dbReference type="GO" id="GO:0005634">
    <property type="term" value="C:nucleus"/>
    <property type="evidence" value="ECO:0007669"/>
    <property type="project" value="TreeGrafter"/>
</dbReference>
<feature type="compositionally biased region" description="Polar residues" evidence="1">
    <location>
        <begin position="413"/>
        <end position="422"/>
    </location>
</feature>
<accession>W9X940</accession>
<feature type="region of interest" description="Disordered" evidence="1">
    <location>
        <begin position="182"/>
        <end position="236"/>
    </location>
</feature>
<dbReference type="STRING" id="1182543.W9X940"/>
<dbReference type="PANTHER" id="PTHR31913">
    <property type="entry name" value="VACUOLAR IMPORT AND DEGRADATION PROTEIN 27"/>
    <property type="match status" value="1"/>
</dbReference>
<evidence type="ECO:0000259" key="2">
    <source>
        <dbReference type="Pfam" id="PF08553"/>
    </source>
</evidence>
<name>W9X940_9EURO</name>
<dbReference type="Pfam" id="PF17748">
    <property type="entry name" value="VID27_N"/>
    <property type="match status" value="1"/>
</dbReference>
<feature type="compositionally biased region" description="Acidic residues" evidence="1">
    <location>
        <begin position="373"/>
        <end position="391"/>
    </location>
</feature>
<evidence type="ECO:0008006" key="7">
    <source>
        <dbReference type="Google" id="ProtNLM"/>
    </source>
</evidence>
<dbReference type="OrthoDB" id="10251113at2759"/>
<feature type="compositionally biased region" description="Basic and acidic residues" evidence="1">
    <location>
        <begin position="193"/>
        <end position="208"/>
    </location>
</feature>
<feature type="region of interest" description="Disordered" evidence="1">
    <location>
        <begin position="365"/>
        <end position="422"/>
    </location>
</feature>
<feature type="domain" description="Vid27 N-terminal" evidence="4">
    <location>
        <begin position="1"/>
        <end position="171"/>
    </location>
</feature>
<dbReference type="GO" id="GO:0005737">
    <property type="term" value="C:cytoplasm"/>
    <property type="evidence" value="ECO:0007669"/>
    <property type="project" value="TreeGrafter"/>
</dbReference>
<dbReference type="HOGENOM" id="CLU_007002_0_0_1"/>
<dbReference type="InterPro" id="IPR040768">
    <property type="entry name" value="Vid27_PH"/>
</dbReference>
<feature type="domain" description="Vid27 PH-like" evidence="3">
    <location>
        <begin position="236"/>
        <end position="344"/>
    </location>
</feature>
<evidence type="ECO:0000313" key="5">
    <source>
        <dbReference type="EMBL" id="EXJ73431.1"/>
    </source>
</evidence>
<feature type="compositionally biased region" description="Acidic residues" evidence="1">
    <location>
        <begin position="399"/>
        <end position="412"/>
    </location>
</feature>
<dbReference type="PANTHER" id="PTHR31913:SF0">
    <property type="entry name" value="VACUOLAR IMPORT AND DEGRADATION PROTEIN 27"/>
    <property type="match status" value="1"/>
</dbReference>
<dbReference type="Proteomes" id="UP000019471">
    <property type="component" value="Unassembled WGS sequence"/>
</dbReference>
<dbReference type="Pfam" id="PF08553">
    <property type="entry name" value="VID27"/>
    <property type="match status" value="1"/>
</dbReference>
<dbReference type="InterPro" id="IPR013863">
    <property type="entry name" value="VID27_C"/>
</dbReference>
<protein>
    <recommendedName>
        <fullName evidence="7">Vacuolar import and degradation protein 27</fullName>
    </recommendedName>
</protein>
<organism evidence="5 6">
    <name type="scientific">Cladophialophora psammophila CBS 110553</name>
    <dbReference type="NCBI Taxonomy" id="1182543"/>
    <lineage>
        <taxon>Eukaryota</taxon>
        <taxon>Fungi</taxon>
        <taxon>Dikarya</taxon>
        <taxon>Ascomycota</taxon>
        <taxon>Pezizomycotina</taxon>
        <taxon>Eurotiomycetes</taxon>
        <taxon>Chaetothyriomycetidae</taxon>
        <taxon>Chaetothyriales</taxon>
        <taxon>Herpotrichiellaceae</taxon>
        <taxon>Cladophialophora</taxon>
    </lineage>
</organism>
<dbReference type="GeneID" id="19187921"/>
<dbReference type="InterPro" id="IPR040979">
    <property type="entry name" value="Vid27_N"/>
</dbReference>
<dbReference type="EMBL" id="AMGX01000004">
    <property type="protein sequence ID" value="EXJ73431.1"/>
    <property type="molecule type" value="Genomic_DNA"/>
</dbReference>
<evidence type="ECO:0000259" key="4">
    <source>
        <dbReference type="Pfam" id="PF17748"/>
    </source>
</evidence>
<proteinExistence type="predicted"/>
<evidence type="ECO:0000256" key="1">
    <source>
        <dbReference type="SAM" id="MobiDB-lite"/>
    </source>
</evidence>
<reference evidence="5 6" key="1">
    <citation type="submission" date="2013-03" db="EMBL/GenBank/DDBJ databases">
        <title>The Genome Sequence of Cladophialophora psammophila CBS 110553.</title>
        <authorList>
            <consortium name="The Broad Institute Genomics Platform"/>
            <person name="Cuomo C."/>
            <person name="de Hoog S."/>
            <person name="Gorbushina A."/>
            <person name="Walker B."/>
            <person name="Young S.K."/>
            <person name="Zeng Q."/>
            <person name="Gargeya S."/>
            <person name="Fitzgerald M."/>
            <person name="Haas B."/>
            <person name="Abouelleil A."/>
            <person name="Allen A.W."/>
            <person name="Alvarado L."/>
            <person name="Arachchi H.M."/>
            <person name="Berlin A.M."/>
            <person name="Chapman S.B."/>
            <person name="Gainer-Dewar J."/>
            <person name="Goldberg J."/>
            <person name="Griggs A."/>
            <person name="Gujja S."/>
            <person name="Hansen M."/>
            <person name="Howarth C."/>
            <person name="Imamovic A."/>
            <person name="Ireland A."/>
            <person name="Larimer J."/>
            <person name="McCowan C."/>
            <person name="Murphy C."/>
            <person name="Pearson M."/>
            <person name="Poon T.W."/>
            <person name="Priest M."/>
            <person name="Roberts A."/>
            <person name="Saif S."/>
            <person name="Shea T."/>
            <person name="Sisk P."/>
            <person name="Sykes S."/>
            <person name="Wortman J."/>
            <person name="Nusbaum C."/>
            <person name="Birren B."/>
        </authorList>
    </citation>
    <scope>NUCLEOTIDE SEQUENCE [LARGE SCALE GENOMIC DNA]</scope>
    <source>
        <strain evidence="5 6">CBS 110553</strain>
    </source>
</reference>
<dbReference type="eggNOG" id="KOG2395">
    <property type="taxonomic scope" value="Eukaryota"/>
</dbReference>
<dbReference type="InterPro" id="IPR011044">
    <property type="entry name" value="Quino_amine_DH_bsu"/>
</dbReference>